<dbReference type="SUPFAM" id="SSF55068">
    <property type="entry name" value="Peptide methionine sulfoxide reductase"/>
    <property type="match status" value="1"/>
</dbReference>
<proteinExistence type="inferred from homology"/>
<sequence length="177" mass="20087">MKNMNSVIVFGGGCFWCTETVFKMLKGVISVEPGYAAGITENPTYEEVCGGKTGHAEVVKIEFSPDEISFKDLLTVFFAMHDSTTLNRQGNDIGAQYRSIILYTSQEQKKETEDFIKELGSDVVTEAKPLDKFYPAEKYHRDYYEKNKKAPYCQIVISPKIEKLKNKFNELLKNAAK</sequence>
<dbReference type="AlphaFoldDB" id="A0A1G2RDV7"/>
<dbReference type="PANTHER" id="PTHR43774:SF1">
    <property type="entry name" value="PEPTIDE METHIONINE SULFOXIDE REDUCTASE MSRA 2"/>
    <property type="match status" value="1"/>
</dbReference>
<feature type="active site" evidence="4">
    <location>
        <position position="14"/>
    </location>
</feature>
<feature type="domain" description="Peptide methionine sulphoxide reductase MsrA" evidence="5">
    <location>
        <begin position="8"/>
        <end position="154"/>
    </location>
</feature>
<dbReference type="GO" id="GO:0008113">
    <property type="term" value="F:peptide-methionine (S)-S-oxide reductase activity"/>
    <property type="evidence" value="ECO:0007669"/>
    <property type="project" value="UniProtKB-UniRule"/>
</dbReference>
<gene>
    <name evidence="4" type="primary">msrA</name>
    <name evidence="6" type="ORF">A3F15_02170</name>
</gene>
<dbReference type="STRING" id="1802457.A3F15_02170"/>
<dbReference type="HAMAP" id="MF_01401">
    <property type="entry name" value="MsrA"/>
    <property type="match status" value="1"/>
</dbReference>
<dbReference type="InterPro" id="IPR036509">
    <property type="entry name" value="Met_Sox_Rdtase_MsrA_sf"/>
</dbReference>
<reference evidence="6 7" key="1">
    <citation type="journal article" date="2016" name="Nat. Commun.">
        <title>Thousands of microbial genomes shed light on interconnected biogeochemical processes in an aquifer system.</title>
        <authorList>
            <person name="Anantharaman K."/>
            <person name="Brown C.T."/>
            <person name="Hug L.A."/>
            <person name="Sharon I."/>
            <person name="Castelle C.J."/>
            <person name="Probst A.J."/>
            <person name="Thomas B.C."/>
            <person name="Singh A."/>
            <person name="Wilkins M.J."/>
            <person name="Karaoz U."/>
            <person name="Brodie E.L."/>
            <person name="Williams K.H."/>
            <person name="Hubbard S.S."/>
            <person name="Banfield J.F."/>
        </authorList>
    </citation>
    <scope>NUCLEOTIDE SEQUENCE [LARGE SCALE GENOMIC DNA]</scope>
</reference>
<accession>A0A1G2RDV7</accession>
<dbReference type="Gene3D" id="3.30.1060.10">
    <property type="entry name" value="Peptide methionine sulphoxide reductase MsrA"/>
    <property type="match status" value="1"/>
</dbReference>
<organism evidence="6 7">
    <name type="scientific">Candidatus Wildermuthbacteria bacterium RIFCSPHIGHO2_12_FULL_40_12</name>
    <dbReference type="NCBI Taxonomy" id="1802457"/>
    <lineage>
        <taxon>Bacteria</taxon>
        <taxon>Candidatus Wildermuthiibacteriota</taxon>
    </lineage>
</organism>
<dbReference type="NCBIfam" id="TIGR00401">
    <property type="entry name" value="msrA"/>
    <property type="match status" value="1"/>
</dbReference>
<comment type="caution">
    <text evidence="6">The sequence shown here is derived from an EMBL/GenBank/DDBJ whole genome shotgun (WGS) entry which is preliminary data.</text>
</comment>
<keyword evidence="1 4" id="KW-0560">Oxidoreductase</keyword>
<evidence type="ECO:0000256" key="2">
    <source>
        <dbReference type="ARBA" id="ARBA00047806"/>
    </source>
</evidence>
<comment type="catalytic activity">
    <reaction evidence="2 4">
        <text>L-methionyl-[protein] + [thioredoxin]-disulfide + H2O = L-methionyl-(S)-S-oxide-[protein] + [thioredoxin]-dithiol</text>
        <dbReference type="Rhea" id="RHEA:14217"/>
        <dbReference type="Rhea" id="RHEA-COMP:10698"/>
        <dbReference type="Rhea" id="RHEA-COMP:10700"/>
        <dbReference type="Rhea" id="RHEA-COMP:12313"/>
        <dbReference type="Rhea" id="RHEA-COMP:12315"/>
        <dbReference type="ChEBI" id="CHEBI:15377"/>
        <dbReference type="ChEBI" id="CHEBI:16044"/>
        <dbReference type="ChEBI" id="CHEBI:29950"/>
        <dbReference type="ChEBI" id="CHEBI:44120"/>
        <dbReference type="ChEBI" id="CHEBI:50058"/>
        <dbReference type="EC" id="1.8.4.11"/>
    </reaction>
</comment>
<dbReference type="InterPro" id="IPR002569">
    <property type="entry name" value="Met_Sox_Rdtase_MsrA_dom"/>
</dbReference>
<dbReference type="EC" id="1.8.4.11" evidence="4"/>
<evidence type="ECO:0000256" key="3">
    <source>
        <dbReference type="ARBA" id="ARBA00048782"/>
    </source>
</evidence>
<dbReference type="Proteomes" id="UP000177078">
    <property type="component" value="Unassembled WGS sequence"/>
</dbReference>
<name>A0A1G2RDV7_9BACT</name>
<comment type="similarity">
    <text evidence="4">Belongs to the MsrA Met sulfoxide reductase family.</text>
</comment>
<dbReference type="Pfam" id="PF01625">
    <property type="entry name" value="PMSR"/>
    <property type="match status" value="1"/>
</dbReference>
<evidence type="ECO:0000313" key="6">
    <source>
        <dbReference type="EMBL" id="OHA70937.1"/>
    </source>
</evidence>
<evidence type="ECO:0000256" key="4">
    <source>
        <dbReference type="HAMAP-Rule" id="MF_01401"/>
    </source>
</evidence>
<evidence type="ECO:0000313" key="7">
    <source>
        <dbReference type="Proteomes" id="UP000177078"/>
    </source>
</evidence>
<evidence type="ECO:0000259" key="5">
    <source>
        <dbReference type="Pfam" id="PF01625"/>
    </source>
</evidence>
<dbReference type="PANTHER" id="PTHR43774">
    <property type="entry name" value="PEPTIDE METHIONINE SULFOXIDE REDUCTASE"/>
    <property type="match status" value="1"/>
</dbReference>
<protein>
    <recommendedName>
        <fullName evidence="4">Peptide methionine sulfoxide reductase MsrA</fullName>
        <shortName evidence="4">Protein-methionine-S-oxide reductase</shortName>
        <ecNumber evidence="4">1.8.4.11</ecNumber>
    </recommendedName>
    <alternativeName>
        <fullName evidence="4">Peptide-methionine (S)-S-oxide reductase</fullName>
        <shortName evidence="4">Peptide Met(O) reductase</shortName>
    </alternativeName>
</protein>
<dbReference type="EMBL" id="MHUC01000015">
    <property type="protein sequence ID" value="OHA70937.1"/>
    <property type="molecule type" value="Genomic_DNA"/>
</dbReference>
<comment type="catalytic activity">
    <reaction evidence="3 4">
        <text>[thioredoxin]-disulfide + L-methionine + H2O = L-methionine (S)-S-oxide + [thioredoxin]-dithiol</text>
        <dbReference type="Rhea" id="RHEA:19993"/>
        <dbReference type="Rhea" id="RHEA-COMP:10698"/>
        <dbReference type="Rhea" id="RHEA-COMP:10700"/>
        <dbReference type="ChEBI" id="CHEBI:15377"/>
        <dbReference type="ChEBI" id="CHEBI:29950"/>
        <dbReference type="ChEBI" id="CHEBI:50058"/>
        <dbReference type="ChEBI" id="CHEBI:57844"/>
        <dbReference type="ChEBI" id="CHEBI:58772"/>
        <dbReference type="EC" id="1.8.4.11"/>
    </reaction>
</comment>
<evidence type="ECO:0000256" key="1">
    <source>
        <dbReference type="ARBA" id="ARBA00023002"/>
    </source>
</evidence>
<comment type="function">
    <text evidence="4">Has an important function as a repair enzyme for proteins that have been inactivated by oxidation. Catalyzes the reversible oxidation-reduction of methionine sulfoxide in proteins to methionine.</text>
</comment>
<dbReference type="GO" id="GO:0033744">
    <property type="term" value="F:L-methionine:thioredoxin-disulfide S-oxidoreductase activity"/>
    <property type="evidence" value="ECO:0007669"/>
    <property type="project" value="RHEA"/>
</dbReference>